<keyword evidence="12" id="KW-0436">Ligase</keyword>
<dbReference type="EC" id="2.1.3.15" evidence="2"/>
<keyword evidence="9" id="KW-0275">Fatty acid biosynthesis</keyword>
<comment type="pathway">
    <text evidence="1">Lipid metabolism; malonyl-CoA biosynthesis; malonyl-CoA from acetyl-CoA: step 1/1.</text>
</comment>
<keyword evidence="8" id="KW-0443">Lipid metabolism</keyword>
<evidence type="ECO:0000313" key="13">
    <source>
        <dbReference type="Proteomes" id="UP001549162"/>
    </source>
</evidence>
<proteinExistence type="predicted"/>
<organism evidence="12 13">
    <name type="scientific">Peptoniphilus olsenii</name>
    <dbReference type="NCBI Taxonomy" id="411570"/>
    <lineage>
        <taxon>Bacteria</taxon>
        <taxon>Bacillati</taxon>
        <taxon>Bacillota</taxon>
        <taxon>Tissierellia</taxon>
        <taxon>Tissierellales</taxon>
        <taxon>Peptoniphilaceae</taxon>
        <taxon>Peptoniphilus</taxon>
    </lineage>
</organism>
<evidence type="ECO:0000256" key="1">
    <source>
        <dbReference type="ARBA" id="ARBA00004956"/>
    </source>
</evidence>
<accession>A0ABV2J9F8</accession>
<dbReference type="RefSeq" id="WP_354366913.1">
    <property type="nucleotide sequence ID" value="NZ_JBEPMA010000002.1"/>
</dbReference>
<keyword evidence="4 12" id="KW-0808">Transferase</keyword>
<dbReference type="Gene3D" id="3.90.226.10">
    <property type="entry name" value="2-enoyl-CoA Hydratase, Chain A, domain 1"/>
    <property type="match status" value="1"/>
</dbReference>
<dbReference type="Proteomes" id="UP001549162">
    <property type="component" value="Unassembled WGS sequence"/>
</dbReference>
<evidence type="ECO:0000256" key="6">
    <source>
        <dbReference type="ARBA" id="ARBA00022832"/>
    </source>
</evidence>
<dbReference type="PROSITE" id="PS50989">
    <property type="entry name" value="COA_CT_CTER"/>
    <property type="match status" value="1"/>
</dbReference>
<keyword evidence="3" id="KW-0444">Lipid biosynthesis</keyword>
<dbReference type="NCBIfam" id="NF041504">
    <property type="entry name" value="AccA_sub"/>
    <property type="match status" value="1"/>
</dbReference>
<evidence type="ECO:0000259" key="11">
    <source>
        <dbReference type="PROSITE" id="PS50989"/>
    </source>
</evidence>
<dbReference type="InterPro" id="IPR001095">
    <property type="entry name" value="Acetyl_CoA_COase_a_su"/>
</dbReference>
<dbReference type="EMBL" id="JBEPMA010000002">
    <property type="protein sequence ID" value="MET3616901.1"/>
    <property type="molecule type" value="Genomic_DNA"/>
</dbReference>
<feature type="domain" description="CoA carboxyltransferase C-terminal" evidence="11">
    <location>
        <begin position="1"/>
        <end position="233"/>
    </location>
</feature>
<keyword evidence="6" id="KW-0276">Fatty acid metabolism</keyword>
<evidence type="ECO:0000256" key="5">
    <source>
        <dbReference type="ARBA" id="ARBA00022741"/>
    </source>
</evidence>
<dbReference type="InterPro" id="IPR011763">
    <property type="entry name" value="COA_CT_C"/>
</dbReference>
<comment type="catalytic activity">
    <reaction evidence="10">
        <text>N(6)-carboxybiotinyl-L-lysyl-[protein] + acetyl-CoA = N(6)-biotinyl-L-lysyl-[protein] + malonyl-CoA</text>
        <dbReference type="Rhea" id="RHEA:54728"/>
        <dbReference type="Rhea" id="RHEA-COMP:10505"/>
        <dbReference type="Rhea" id="RHEA-COMP:10506"/>
        <dbReference type="ChEBI" id="CHEBI:57288"/>
        <dbReference type="ChEBI" id="CHEBI:57384"/>
        <dbReference type="ChEBI" id="CHEBI:83144"/>
        <dbReference type="ChEBI" id="CHEBI:83145"/>
        <dbReference type="EC" id="2.1.3.15"/>
    </reaction>
</comment>
<evidence type="ECO:0000256" key="9">
    <source>
        <dbReference type="ARBA" id="ARBA00023160"/>
    </source>
</evidence>
<keyword evidence="5" id="KW-0547">Nucleotide-binding</keyword>
<dbReference type="GO" id="GO:0003989">
    <property type="term" value="F:acetyl-CoA carboxylase activity"/>
    <property type="evidence" value="ECO:0007669"/>
    <property type="project" value="UniProtKB-EC"/>
</dbReference>
<name>A0ABV2J9F8_9FIRM</name>
<dbReference type="Pfam" id="PF03255">
    <property type="entry name" value="ACCA"/>
    <property type="match status" value="1"/>
</dbReference>
<evidence type="ECO:0000256" key="4">
    <source>
        <dbReference type="ARBA" id="ARBA00022679"/>
    </source>
</evidence>
<dbReference type="PANTHER" id="PTHR42853:SF3">
    <property type="entry name" value="ACETYL-COENZYME A CARBOXYLASE CARBOXYL TRANSFERASE SUBUNIT ALPHA, CHLOROPLASTIC"/>
    <property type="match status" value="1"/>
</dbReference>
<dbReference type="PANTHER" id="PTHR42853">
    <property type="entry name" value="ACETYL-COENZYME A CARBOXYLASE CARBOXYL TRANSFERASE SUBUNIT ALPHA"/>
    <property type="match status" value="1"/>
</dbReference>
<protein>
    <recommendedName>
        <fullName evidence="2">acetyl-CoA carboxytransferase</fullName>
        <ecNumber evidence="2">2.1.3.15</ecNumber>
    </recommendedName>
</protein>
<evidence type="ECO:0000256" key="10">
    <source>
        <dbReference type="ARBA" id="ARBA00049152"/>
    </source>
</evidence>
<keyword evidence="7" id="KW-0067">ATP-binding</keyword>
<evidence type="ECO:0000256" key="8">
    <source>
        <dbReference type="ARBA" id="ARBA00023098"/>
    </source>
</evidence>
<evidence type="ECO:0000256" key="7">
    <source>
        <dbReference type="ARBA" id="ARBA00022840"/>
    </source>
</evidence>
<dbReference type="InterPro" id="IPR029045">
    <property type="entry name" value="ClpP/crotonase-like_dom_sf"/>
</dbReference>
<dbReference type="SUPFAM" id="SSF52096">
    <property type="entry name" value="ClpP/crotonase"/>
    <property type="match status" value="1"/>
</dbReference>
<dbReference type="PRINTS" id="PR01069">
    <property type="entry name" value="ACCCTRFRASEA"/>
</dbReference>
<keyword evidence="13" id="KW-1185">Reference proteome</keyword>
<reference evidence="12 13" key="1">
    <citation type="submission" date="2024-06" db="EMBL/GenBank/DDBJ databases">
        <title>Genomic Encyclopedia of Type Strains, Phase IV (KMG-IV): sequencing the most valuable type-strain genomes for metagenomic binning, comparative biology and taxonomic classification.</title>
        <authorList>
            <person name="Goeker M."/>
        </authorList>
    </citation>
    <scope>NUCLEOTIDE SEQUENCE [LARGE SCALE GENOMIC DNA]</scope>
    <source>
        <strain evidence="12 13">DSM 21460</strain>
    </source>
</reference>
<gene>
    <name evidence="12" type="ORF">ABID14_000526</name>
</gene>
<sequence length="255" mass="28396">MDAYSQVINARSINRKRSKEIIESLFDDIIYLKGDRTFGDSKSIIGGIASFKNIPITFIGIQKGKDIDEAVETNFGMPKPQAYRKAIRLMKQAEKFHRPVITFVDTPGAYPGVEAEERGQHQAIANSLYTLAGLEVPVLSFVIGEGGSGGALALSFANRCYMSSGAVYSVLSPEGFAAILYRDGKKAPQAAELMRLKASDLLEDGLIDGIIEDEDNNINIKEIKKIIDRDLKVYKNFKKFEIVENRYDKYRKIGK</sequence>
<evidence type="ECO:0000313" key="12">
    <source>
        <dbReference type="EMBL" id="MET3616901.1"/>
    </source>
</evidence>
<evidence type="ECO:0000256" key="2">
    <source>
        <dbReference type="ARBA" id="ARBA00011883"/>
    </source>
</evidence>
<comment type="caution">
    <text evidence="12">The sequence shown here is derived from an EMBL/GenBank/DDBJ whole genome shotgun (WGS) entry which is preliminary data.</text>
</comment>
<evidence type="ECO:0000256" key="3">
    <source>
        <dbReference type="ARBA" id="ARBA00022516"/>
    </source>
</evidence>
<dbReference type="GO" id="GO:0016740">
    <property type="term" value="F:transferase activity"/>
    <property type="evidence" value="ECO:0007669"/>
    <property type="project" value="UniProtKB-KW"/>
</dbReference>